<evidence type="ECO:0000313" key="2">
    <source>
        <dbReference type="EMBL" id="KAF6763002.1"/>
    </source>
</evidence>
<dbReference type="AlphaFoldDB" id="A0A8H6IF11"/>
<organism evidence="2 3">
    <name type="scientific">Ephemerocybe angulata</name>
    <dbReference type="NCBI Taxonomy" id="980116"/>
    <lineage>
        <taxon>Eukaryota</taxon>
        <taxon>Fungi</taxon>
        <taxon>Dikarya</taxon>
        <taxon>Basidiomycota</taxon>
        <taxon>Agaricomycotina</taxon>
        <taxon>Agaricomycetes</taxon>
        <taxon>Agaricomycetidae</taxon>
        <taxon>Agaricales</taxon>
        <taxon>Agaricineae</taxon>
        <taxon>Psathyrellaceae</taxon>
        <taxon>Ephemerocybe</taxon>
    </lineage>
</organism>
<name>A0A8H6IF11_9AGAR</name>
<dbReference type="Proteomes" id="UP000521943">
    <property type="component" value="Unassembled WGS sequence"/>
</dbReference>
<evidence type="ECO:0000313" key="3">
    <source>
        <dbReference type="Proteomes" id="UP000521943"/>
    </source>
</evidence>
<sequence length="207" mass="22809">MGSGLLETIQHPRLQYLDTSGLLCLQSTRVDRNPVSRTHISCLPKVFLRSTTGDGTDGRMIEVLQTLNVPSLTEPSRMCAPGRYARLQQDPCSEMGLRTVESRPPAQLPIASPTPLRCDLHRYKGVLSHCPSPDSGDLASPLTSAETTAPGRKPDHTELDIRPLSPVTLMALTEPYLLDWCSDIDSIITDMPTQEELDNIKLFFGAR</sequence>
<dbReference type="EMBL" id="JACGCI010000006">
    <property type="protein sequence ID" value="KAF6763002.1"/>
    <property type="molecule type" value="Genomic_DNA"/>
</dbReference>
<reference evidence="2 3" key="1">
    <citation type="submission" date="2020-07" db="EMBL/GenBank/DDBJ databases">
        <title>Comparative genomics of pyrophilous fungi reveals a link between fire events and developmental genes.</title>
        <authorList>
            <consortium name="DOE Joint Genome Institute"/>
            <person name="Steindorff A.S."/>
            <person name="Carver A."/>
            <person name="Calhoun S."/>
            <person name="Stillman K."/>
            <person name="Liu H."/>
            <person name="Lipzen A."/>
            <person name="Pangilinan J."/>
            <person name="Labutti K."/>
            <person name="Bruns T.D."/>
            <person name="Grigoriev I.V."/>
        </authorList>
    </citation>
    <scope>NUCLEOTIDE SEQUENCE [LARGE SCALE GENOMIC DNA]</scope>
    <source>
        <strain evidence="2 3">CBS 144469</strain>
    </source>
</reference>
<dbReference type="OrthoDB" id="3067141at2759"/>
<feature type="region of interest" description="Disordered" evidence="1">
    <location>
        <begin position="131"/>
        <end position="159"/>
    </location>
</feature>
<accession>A0A8H6IF11</accession>
<evidence type="ECO:0000256" key="1">
    <source>
        <dbReference type="SAM" id="MobiDB-lite"/>
    </source>
</evidence>
<keyword evidence="3" id="KW-1185">Reference proteome</keyword>
<protein>
    <submittedName>
        <fullName evidence="2">Uncharacterized protein</fullName>
    </submittedName>
</protein>
<gene>
    <name evidence="2" type="ORF">DFP72DRAFT_519825</name>
</gene>
<comment type="caution">
    <text evidence="2">The sequence shown here is derived from an EMBL/GenBank/DDBJ whole genome shotgun (WGS) entry which is preliminary data.</text>
</comment>
<proteinExistence type="predicted"/>